<dbReference type="Proteomes" id="UP000325313">
    <property type="component" value="Unassembled WGS sequence"/>
</dbReference>
<evidence type="ECO:0000313" key="2">
    <source>
        <dbReference type="Proteomes" id="UP000325313"/>
    </source>
</evidence>
<dbReference type="EMBL" id="VDEP01000474">
    <property type="protein sequence ID" value="KAA1073968.1"/>
    <property type="molecule type" value="Genomic_DNA"/>
</dbReference>
<comment type="caution">
    <text evidence="1">The sequence shown here is derived from an EMBL/GenBank/DDBJ whole genome shotgun (WGS) entry which is preliminary data.</text>
</comment>
<dbReference type="AlphaFoldDB" id="A0A5B0MD37"/>
<proteinExistence type="predicted"/>
<gene>
    <name evidence="1" type="ORF">PGTUg99_027459</name>
</gene>
<name>A0A5B0MD37_PUCGR</name>
<evidence type="ECO:0000313" key="1">
    <source>
        <dbReference type="EMBL" id="KAA1073968.1"/>
    </source>
</evidence>
<protein>
    <submittedName>
        <fullName evidence="1">Uncharacterized protein</fullName>
    </submittedName>
</protein>
<reference evidence="1 2" key="1">
    <citation type="submission" date="2019-05" db="EMBL/GenBank/DDBJ databases">
        <title>Emergence of the Ug99 lineage of the wheat stem rust pathogen through somatic hybridization.</title>
        <authorList>
            <person name="Li F."/>
            <person name="Upadhyaya N.M."/>
            <person name="Sperschneider J."/>
            <person name="Matny O."/>
            <person name="Nguyen-Phuc H."/>
            <person name="Mago R."/>
            <person name="Raley C."/>
            <person name="Miller M.E."/>
            <person name="Silverstein K.A.T."/>
            <person name="Henningsen E."/>
            <person name="Hirsch C.D."/>
            <person name="Visser B."/>
            <person name="Pretorius Z.A."/>
            <person name="Steffenson B.J."/>
            <person name="Schwessinger B."/>
            <person name="Dodds P.N."/>
            <person name="Figueroa M."/>
        </authorList>
    </citation>
    <scope>NUCLEOTIDE SEQUENCE [LARGE SCALE GENOMIC DNA]</scope>
    <source>
        <strain evidence="1 2">Ug99</strain>
    </source>
</reference>
<accession>A0A5B0MD37</accession>
<organism evidence="1 2">
    <name type="scientific">Puccinia graminis f. sp. tritici</name>
    <dbReference type="NCBI Taxonomy" id="56615"/>
    <lineage>
        <taxon>Eukaryota</taxon>
        <taxon>Fungi</taxon>
        <taxon>Dikarya</taxon>
        <taxon>Basidiomycota</taxon>
        <taxon>Pucciniomycotina</taxon>
        <taxon>Pucciniomycetes</taxon>
        <taxon>Pucciniales</taxon>
        <taxon>Pucciniaceae</taxon>
        <taxon>Puccinia</taxon>
    </lineage>
</organism>
<sequence>MPLIILSHNKLAQLGLVWALIFLGHRLVLMGSGMQQGNPGRTCNHCVARHKRLGLVVPSWQESSQHPVDPQRHDTLLCAIFQIKQPCHRSIPVQLHFCDRCDMYAWVPTERCQDHPQLQPGPVYCNSDNIDLLRQKAAAVVSLDTTLRLGR</sequence>